<feature type="transmembrane region" description="Helical" evidence="9">
    <location>
        <begin position="98"/>
        <end position="118"/>
    </location>
</feature>
<evidence type="ECO:0000256" key="8">
    <source>
        <dbReference type="SAM" id="MobiDB-lite"/>
    </source>
</evidence>
<dbReference type="InterPro" id="IPR005829">
    <property type="entry name" value="Sugar_transporter_CS"/>
</dbReference>
<dbReference type="InterPro" id="IPR001958">
    <property type="entry name" value="Tet-R_TetA/multi-R_MdtG-like"/>
</dbReference>
<evidence type="ECO:0000256" key="3">
    <source>
        <dbReference type="ARBA" id="ARBA00022448"/>
    </source>
</evidence>
<dbReference type="CDD" id="cd17325">
    <property type="entry name" value="MFS_MdtG_SLC18_like"/>
    <property type="match status" value="1"/>
</dbReference>
<feature type="transmembrane region" description="Helical" evidence="9">
    <location>
        <begin position="61"/>
        <end position="86"/>
    </location>
</feature>
<dbReference type="SUPFAM" id="SSF103473">
    <property type="entry name" value="MFS general substrate transporter"/>
    <property type="match status" value="1"/>
</dbReference>
<proteinExistence type="inferred from homology"/>
<evidence type="ECO:0000259" key="10">
    <source>
        <dbReference type="PROSITE" id="PS50850"/>
    </source>
</evidence>
<gene>
    <name evidence="11" type="ORF">FB556_1078</name>
</gene>
<comment type="subcellular location">
    <subcellularLocation>
        <location evidence="1">Cell membrane</location>
        <topology evidence="1">Multi-pass membrane protein</topology>
    </subcellularLocation>
</comment>
<keyword evidence="4" id="KW-1003">Cell membrane</keyword>
<feature type="transmembrane region" description="Helical" evidence="9">
    <location>
        <begin position="255"/>
        <end position="272"/>
    </location>
</feature>
<dbReference type="InterPro" id="IPR050171">
    <property type="entry name" value="MFS_Transporters"/>
</dbReference>
<dbReference type="InterPro" id="IPR020846">
    <property type="entry name" value="MFS_dom"/>
</dbReference>
<keyword evidence="7 9" id="KW-0472">Membrane</keyword>
<keyword evidence="5 9" id="KW-0812">Transmembrane</keyword>
<name>A0A543AIM2_9MICC</name>
<dbReference type="Pfam" id="PF07690">
    <property type="entry name" value="MFS_1"/>
    <property type="match status" value="1"/>
</dbReference>
<evidence type="ECO:0000256" key="5">
    <source>
        <dbReference type="ARBA" id="ARBA00022692"/>
    </source>
</evidence>
<feature type="transmembrane region" description="Helical" evidence="9">
    <location>
        <begin position="308"/>
        <end position="325"/>
    </location>
</feature>
<feature type="transmembrane region" description="Helical" evidence="9">
    <location>
        <begin position="370"/>
        <end position="390"/>
    </location>
</feature>
<evidence type="ECO:0000256" key="2">
    <source>
        <dbReference type="ARBA" id="ARBA00007520"/>
    </source>
</evidence>
<feature type="compositionally biased region" description="Basic and acidic residues" evidence="8">
    <location>
        <begin position="439"/>
        <end position="448"/>
    </location>
</feature>
<comment type="caution">
    <text evidence="11">The sequence shown here is derived from an EMBL/GenBank/DDBJ whole genome shotgun (WGS) entry which is preliminary data.</text>
</comment>
<dbReference type="InterPro" id="IPR000109">
    <property type="entry name" value="POT_fam"/>
</dbReference>
<dbReference type="EMBL" id="VFOU01000002">
    <property type="protein sequence ID" value="TQL72428.1"/>
    <property type="molecule type" value="Genomic_DNA"/>
</dbReference>
<feature type="transmembrane region" description="Helical" evidence="9">
    <location>
        <begin position="331"/>
        <end position="349"/>
    </location>
</feature>
<dbReference type="Gene3D" id="1.20.1250.20">
    <property type="entry name" value="MFS general substrate transporter like domains"/>
    <property type="match status" value="1"/>
</dbReference>
<feature type="transmembrane region" description="Helical" evidence="9">
    <location>
        <begin position="159"/>
        <end position="182"/>
    </location>
</feature>
<dbReference type="AlphaFoldDB" id="A0A543AIM2"/>
<comment type="similarity">
    <text evidence="2">Belongs to the major facilitator superfamily. TCR/Tet family.</text>
</comment>
<organism evidence="11 12">
    <name type="scientific">Enteractinococcus coprophilus</name>
    <dbReference type="NCBI Taxonomy" id="1027633"/>
    <lineage>
        <taxon>Bacteria</taxon>
        <taxon>Bacillati</taxon>
        <taxon>Actinomycetota</taxon>
        <taxon>Actinomycetes</taxon>
        <taxon>Micrococcales</taxon>
        <taxon>Micrococcaceae</taxon>
    </lineage>
</organism>
<protein>
    <submittedName>
        <fullName evidence="11">Putative MFS family arabinose efflux permease</fullName>
    </submittedName>
</protein>
<evidence type="ECO:0000256" key="6">
    <source>
        <dbReference type="ARBA" id="ARBA00022989"/>
    </source>
</evidence>
<evidence type="ECO:0000256" key="9">
    <source>
        <dbReference type="SAM" id="Phobius"/>
    </source>
</evidence>
<dbReference type="GO" id="GO:0005886">
    <property type="term" value="C:plasma membrane"/>
    <property type="evidence" value="ECO:0007669"/>
    <property type="project" value="UniProtKB-SubCell"/>
</dbReference>
<keyword evidence="12" id="KW-1185">Reference proteome</keyword>
<evidence type="ECO:0000256" key="4">
    <source>
        <dbReference type="ARBA" id="ARBA00022475"/>
    </source>
</evidence>
<dbReference type="PROSITE" id="PS00216">
    <property type="entry name" value="SUGAR_TRANSPORT_1"/>
    <property type="match status" value="1"/>
</dbReference>
<evidence type="ECO:0000256" key="7">
    <source>
        <dbReference type="ARBA" id="ARBA00023136"/>
    </source>
</evidence>
<dbReference type="Proteomes" id="UP000319746">
    <property type="component" value="Unassembled WGS sequence"/>
</dbReference>
<dbReference type="Pfam" id="PF00854">
    <property type="entry name" value="PTR2"/>
    <property type="match status" value="1"/>
</dbReference>
<dbReference type="PANTHER" id="PTHR23517">
    <property type="entry name" value="RESISTANCE PROTEIN MDTM, PUTATIVE-RELATED-RELATED"/>
    <property type="match status" value="1"/>
</dbReference>
<evidence type="ECO:0000256" key="1">
    <source>
        <dbReference type="ARBA" id="ARBA00004651"/>
    </source>
</evidence>
<feature type="transmembrane region" description="Helical" evidence="9">
    <location>
        <begin position="124"/>
        <end position="147"/>
    </location>
</feature>
<dbReference type="PRINTS" id="PR01035">
    <property type="entry name" value="TCRTETA"/>
</dbReference>
<dbReference type="Gene3D" id="1.20.1720.10">
    <property type="entry name" value="Multidrug resistance protein D"/>
    <property type="match status" value="1"/>
</dbReference>
<evidence type="ECO:0000313" key="11">
    <source>
        <dbReference type="EMBL" id="TQL72428.1"/>
    </source>
</evidence>
<feature type="transmembrane region" description="Helical" evidence="9">
    <location>
        <begin position="34"/>
        <end position="55"/>
    </location>
</feature>
<reference evidence="11 12" key="1">
    <citation type="submission" date="2019-06" db="EMBL/GenBank/DDBJ databases">
        <title>Sequencing the genomes of 1000 actinobacteria strains.</title>
        <authorList>
            <person name="Klenk H.-P."/>
        </authorList>
    </citation>
    <scope>NUCLEOTIDE SEQUENCE [LARGE SCALE GENOMIC DNA]</scope>
    <source>
        <strain evidence="11 12">DSM 24083</strain>
    </source>
</reference>
<dbReference type="PROSITE" id="PS50850">
    <property type="entry name" value="MFS"/>
    <property type="match status" value="1"/>
</dbReference>
<evidence type="ECO:0000313" key="12">
    <source>
        <dbReference type="Proteomes" id="UP000319746"/>
    </source>
</evidence>
<dbReference type="InterPro" id="IPR036259">
    <property type="entry name" value="MFS_trans_sf"/>
</dbReference>
<dbReference type="GO" id="GO:0022857">
    <property type="term" value="F:transmembrane transporter activity"/>
    <property type="evidence" value="ECO:0007669"/>
    <property type="project" value="InterPro"/>
</dbReference>
<feature type="transmembrane region" description="Helical" evidence="9">
    <location>
        <begin position="188"/>
        <end position="206"/>
    </location>
</feature>
<keyword evidence="3" id="KW-0813">Transport</keyword>
<feature type="region of interest" description="Disordered" evidence="8">
    <location>
        <begin position="426"/>
        <end position="448"/>
    </location>
</feature>
<keyword evidence="6 9" id="KW-1133">Transmembrane helix</keyword>
<dbReference type="InterPro" id="IPR011701">
    <property type="entry name" value="MFS"/>
</dbReference>
<feature type="domain" description="Major facilitator superfamily (MFS) profile" evidence="10">
    <location>
        <begin position="33"/>
        <end position="421"/>
    </location>
</feature>
<feature type="transmembrane region" description="Helical" evidence="9">
    <location>
        <begin position="278"/>
        <end position="296"/>
    </location>
</feature>
<accession>A0A543AIM2</accession>
<sequence>MPPAQLGAANRDFLRVIMSCMSASMEKIKIPGEVRVLIAAAFIIAIGFGIITPVLPQYAESFGVGAFGVSAVVSIFGLARLILAPVSGRATMKFGESGVYITGVTIVGISMFLVAFAQTYTQLLIFRGMGGFGSTLFTVSAMSFLAAKSPPTIRGRVSGAYASAFLIGNITGPLVGGLLVSLGPRAPFLIYGGALLIASLVVYLGLHRRKNGERHKVVDERVAWSFTDAVKEHPYRAALGSFFANGWATFGVRNAIMPLFAASAFAGTGYFLDGAQTAAVALSIFAVGNVVAVTFSSRLSDQYGRKPLIVIGLAVAALGTGVLGFMTSPFLFFLASLIAGAGTGMLNAPQQAAIADLVGQERKAGSVMSAAQMASDVGAIIGPLFIGWIVDVYGFELGFAITGTILALACIVWIFAPETNTRAINREPKSYASSNVSQAEKRHGPDTD</sequence>
<feature type="transmembrane region" description="Helical" evidence="9">
    <location>
        <begin position="396"/>
        <end position="416"/>
    </location>
</feature>